<evidence type="ECO:0000313" key="3">
    <source>
        <dbReference type="Proteomes" id="UP000649617"/>
    </source>
</evidence>
<feature type="region of interest" description="Disordered" evidence="1">
    <location>
        <begin position="72"/>
        <end position="92"/>
    </location>
</feature>
<organism evidence="2 3">
    <name type="scientific">Symbiodinium pilosum</name>
    <name type="common">Dinoflagellate</name>
    <dbReference type="NCBI Taxonomy" id="2952"/>
    <lineage>
        <taxon>Eukaryota</taxon>
        <taxon>Sar</taxon>
        <taxon>Alveolata</taxon>
        <taxon>Dinophyceae</taxon>
        <taxon>Suessiales</taxon>
        <taxon>Symbiodiniaceae</taxon>
        <taxon>Symbiodinium</taxon>
    </lineage>
</organism>
<dbReference type="AlphaFoldDB" id="A0A812RNE7"/>
<dbReference type="EMBL" id="CAJNIZ010021057">
    <property type="protein sequence ID" value="CAE7447627.1"/>
    <property type="molecule type" value="Genomic_DNA"/>
</dbReference>
<comment type="caution">
    <text evidence="2">The sequence shown here is derived from an EMBL/GenBank/DDBJ whole genome shotgun (WGS) entry which is preliminary data.</text>
</comment>
<gene>
    <name evidence="2" type="ORF">SPIL2461_LOCUS10922</name>
</gene>
<evidence type="ECO:0000313" key="2">
    <source>
        <dbReference type="EMBL" id="CAE7447627.1"/>
    </source>
</evidence>
<accession>A0A812RNE7</accession>
<reference evidence="2" key="1">
    <citation type="submission" date="2021-02" db="EMBL/GenBank/DDBJ databases">
        <authorList>
            <person name="Dougan E. K."/>
            <person name="Rhodes N."/>
            <person name="Thang M."/>
            <person name="Chan C."/>
        </authorList>
    </citation>
    <scope>NUCLEOTIDE SEQUENCE</scope>
</reference>
<evidence type="ECO:0000256" key="1">
    <source>
        <dbReference type="SAM" id="MobiDB-lite"/>
    </source>
</evidence>
<proteinExistence type="predicted"/>
<keyword evidence="3" id="KW-1185">Reference proteome</keyword>
<feature type="compositionally biased region" description="Low complexity" evidence="1">
    <location>
        <begin position="136"/>
        <end position="146"/>
    </location>
</feature>
<feature type="region of interest" description="Disordered" evidence="1">
    <location>
        <begin position="123"/>
        <end position="212"/>
    </location>
</feature>
<dbReference type="Proteomes" id="UP000649617">
    <property type="component" value="Unassembled WGS sequence"/>
</dbReference>
<sequence>MEVSIIIQAFGHEMSCNLHLEHGLQQLNVLSHVVLLQMYICHLADACRAAELDKLKQKKLSLEAMQREAVERYHESGPPSRTMPGSECADKPGKKASVNFTCGVDEDCGGLLPICKLETGGLEQAGTDVSSPGENSPSDASDSPPSETRARSDSGLGKQTPSRQSFVIPRMSRPRARSRSKAFSVSPESHIRHFRDWGFPPFPQEGDASDSN</sequence>
<name>A0A812RNE7_SYMPI</name>
<protein>
    <submittedName>
        <fullName evidence="2">Uncharacterized protein</fullName>
    </submittedName>
</protein>